<evidence type="ECO:0000259" key="6">
    <source>
        <dbReference type="Pfam" id="PF08281"/>
    </source>
</evidence>
<keyword evidence="2" id="KW-0805">Transcription regulation</keyword>
<dbReference type="InterPro" id="IPR014284">
    <property type="entry name" value="RNA_pol_sigma-70_dom"/>
</dbReference>
<evidence type="ECO:0000256" key="4">
    <source>
        <dbReference type="ARBA" id="ARBA00023163"/>
    </source>
</evidence>
<dbReference type="Pfam" id="PF08281">
    <property type="entry name" value="Sigma70_r4_2"/>
    <property type="match status" value="1"/>
</dbReference>
<dbReference type="AlphaFoldDB" id="A0A916TB95"/>
<reference evidence="7" key="2">
    <citation type="submission" date="2020-09" db="EMBL/GenBank/DDBJ databases">
        <authorList>
            <person name="Sun Q."/>
            <person name="Zhou Y."/>
        </authorList>
    </citation>
    <scope>NUCLEOTIDE SEQUENCE</scope>
    <source>
        <strain evidence="7">CGMCC 1.12426</strain>
    </source>
</reference>
<dbReference type="Gene3D" id="1.10.10.10">
    <property type="entry name" value="Winged helix-like DNA-binding domain superfamily/Winged helix DNA-binding domain"/>
    <property type="match status" value="1"/>
</dbReference>
<evidence type="ECO:0000313" key="7">
    <source>
        <dbReference type="EMBL" id="GGB38345.1"/>
    </source>
</evidence>
<keyword evidence="3" id="KW-0731">Sigma factor</keyword>
<comment type="similarity">
    <text evidence="1">Belongs to the sigma-70 factor family. ECF subfamily.</text>
</comment>
<keyword evidence="8" id="KW-1185">Reference proteome</keyword>
<keyword evidence="4" id="KW-0804">Transcription</keyword>
<dbReference type="PANTHER" id="PTHR43133:SF62">
    <property type="entry name" value="RNA POLYMERASE SIGMA FACTOR SIGZ"/>
    <property type="match status" value="1"/>
</dbReference>
<proteinExistence type="inferred from homology"/>
<dbReference type="InterPro" id="IPR036388">
    <property type="entry name" value="WH-like_DNA-bd_sf"/>
</dbReference>
<dbReference type="InterPro" id="IPR039425">
    <property type="entry name" value="RNA_pol_sigma-70-like"/>
</dbReference>
<dbReference type="SUPFAM" id="SSF88659">
    <property type="entry name" value="Sigma3 and sigma4 domains of RNA polymerase sigma factors"/>
    <property type="match status" value="1"/>
</dbReference>
<name>A0A916TB95_9HYPH</name>
<dbReference type="InterPro" id="IPR013249">
    <property type="entry name" value="RNA_pol_sigma70_r4_t2"/>
</dbReference>
<protein>
    <submittedName>
        <fullName evidence="7">RNA polymerase sigma factor</fullName>
    </submittedName>
</protein>
<dbReference type="GO" id="GO:0003677">
    <property type="term" value="F:DNA binding"/>
    <property type="evidence" value="ECO:0007669"/>
    <property type="project" value="InterPro"/>
</dbReference>
<accession>A0A916TB95</accession>
<evidence type="ECO:0000256" key="1">
    <source>
        <dbReference type="ARBA" id="ARBA00010641"/>
    </source>
</evidence>
<dbReference type="InterPro" id="IPR013325">
    <property type="entry name" value="RNA_pol_sigma_r2"/>
</dbReference>
<organism evidence="7 8">
    <name type="scientific">Roseibium aquae</name>
    <dbReference type="NCBI Taxonomy" id="1323746"/>
    <lineage>
        <taxon>Bacteria</taxon>
        <taxon>Pseudomonadati</taxon>
        <taxon>Pseudomonadota</taxon>
        <taxon>Alphaproteobacteria</taxon>
        <taxon>Hyphomicrobiales</taxon>
        <taxon>Stappiaceae</taxon>
        <taxon>Roseibium</taxon>
    </lineage>
</organism>
<dbReference type="OrthoDB" id="9784272at2"/>
<dbReference type="PANTHER" id="PTHR43133">
    <property type="entry name" value="RNA POLYMERASE ECF-TYPE SIGMA FACTO"/>
    <property type="match status" value="1"/>
</dbReference>
<evidence type="ECO:0000256" key="2">
    <source>
        <dbReference type="ARBA" id="ARBA00023015"/>
    </source>
</evidence>
<dbReference type="SUPFAM" id="SSF88946">
    <property type="entry name" value="Sigma2 domain of RNA polymerase sigma factors"/>
    <property type="match status" value="1"/>
</dbReference>
<dbReference type="Pfam" id="PF04542">
    <property type="entry name" value="Sigma70_r2"/>
    <property type="match status" value="1"/>
</dbReference>
<gene>
    <name evidence="7" type="ORF">GCM10011316_07990</name>
</gene>
<feature type="domain" description="RNA polymerase sigma-70 region 2" evidence="5">
    <location>
        <begin position="26"/>
        <end position="93"/>
    </location>
</feature>
<evidence type="ECO:0000256" key="3">
    <source>
        <dbReference type="ARBA" id="ARBA00023082"/>
    </source>
</evidence>
<evidence type="ECO:0000259" key="5">
    <source>
        <dbReference type="Pfam" id="PF04542"/>
    </source>
</evidence>
<dbReference type="GO" id="GO:0016987">
    <property type="term" value="F:sigma factor activity"/>
    <property type="evidence" value="ECO:0007669"/>
    <property type="project" value="UniProtKB-KW"/>
</dbReference>
<dbReference type="GO" id="GO:0006352">
    <property type="term" value="P:DNA-templated transcription initiation"/>
    <property type="evidence" value="ECO:0007669"/>
    <property type="project" value="InterPro"/>
</dbReference>
<comment type="caution">
    <text evidence="7">The sequence shown here is derived from an EMBL/GenBank/DDBJ whole genome shotgun (WGS) entry which is preliminary data.</text>
</comment>
<dbReference type="RefSeq" id="WP_150495109.1">
    <property type="nucleotide sequence ID" value="NZ_BMFA01000002.1"/>
</dbReference>
<dbReference type="NCBIfam" id="TIGR02937">
    <property type="entry name" value="sigma70-ECF"/>
    <property type="match status" value="1"/>
</dbReference>
<dbReference type="CDD" id="cd06171">
    <property type="entry name" value="Sigma70_r4"/>
    <property type="match status" value="1"/>
</dbReference>
<dbReference type="Gene3D" id="1.10.1740.10">
    <property type="match status" value="1"/>
</dbReference>
<sequence length="188" mass="21423">MGQLQYYSDLIIKVANDRDRAAFAELFDHFGPRLKGYLMQQGSDANVAEEIAQDVMVTLWRKADLFDPAKSSASTWLFRIARNRRIDRLRRQKTATLDPEDPSLQPAPPVDVANEMDARLRDERVRRALESLPEEQREVVRQAFFVGLSHSEIAEQTGLPLGTVKSRIRLAFGRLRQTIEADDAVDVD</sequence>
<feature type="domain" description="RNA polymerase sigma factor 70 region 4 type 2" evidence="6">
    <location>
        <begin position="123"/>
        <end position="173"/>
    </location>
</feature>
<evidence type="ECO:0000313" key="8">
    <source>
        <dbReference type="Proteomes" id="UP000605148"/>
    </source>
</evidence>
<dbReference type="EMBL" id="BMFA01000002">
    <property type="protein sequence ID" value="GGB38345.1"/>
    <property type="molecule type" value="Genomic_DNA"/>
</dbReference>
<dbReference type="InterPro" id="IPR013324">
    <property type="entry name" value="RNA_pol_sigma_r3/r4-like"/>
</dbReference>
<dbReference type="InterPro" id="IPR007627">
    <property type="entry name" value="RNA_pol_sigma70_r2"/>
</dbReference>
<dbReference type="Proteomes" id="UP000605148">
    <property type="component" value="Unassembled WGS sequence"/>
</dbReference>
<reference evidence="7" key="1">
    <citation type="journal article" date="2014" name="Int. J. Syst. Evol. Microbiol.">
        <title>Complete genome sequence of Corynebacterium casei LMG S-19264T (=DSM 44701T), isolated from a smear-ripened cheese.</title>
        <authorList>
            <consortium name="US DOE Joint Genome Institute (JGI-PGF)"/>
            <person name="Walter F."/>
            <person name="Albersmeier A."/>
            <person name="Kalinowski J."/>
            <person name="Ruckert C."/>
        </authorList>
    </citation>
    <scope>NUCLEOTIDE SEQUENCE</scope>
    <source>
        <strain evidence="7">CGMCC 1.12426</strain>
    </source>
</reference>